<gene>
    <name evidence="4" type="ORF">IV203_025873</name>
</gene>
<feature type="region of interest" description="Disordered" evidence="1">
    <location>
        <begin position="573"/>
        <end position="594"/>
    </location>
</feature>
<dbReference type="AlphaFoldDB" id="A0A9K3LHK1"/>
<dbReference type="Proteomes" id="UP000693970">
    <property type="component" value="Unassembled WGS sequence"/>
</dbReference>
<feature type="transmembrane region" description="Helical" evidence="2">
    <location>
        <begin position="524"/>
        <end position="543"/>
    </location>
</feature>
<feature type="transmembrane region" description="Helical" evidence="2">
    <location>
        <begin position="463"/>
        <end position="481"/>
    </location>
</feature>
<evidence type="ECO:0000313" key="5">
    <source>
        <dbReference type="Proteomes" id="UP000693970"/>
    </source>
</evidence>
<evidence type="ECO:0000256" key="2">
    <source>
        <dbReference type="SAM" id="Phobius"/>
    </source>
</evidence>
<keyword evidence="2" id="KW-0472">Membrane</keyword>
<keyword evidence="2" id="KW-0812">Transmembrane</keyword>
<name>A0A9K3LHK1_9STRA</name>
<dbReference type="InterPro" id="IPR007065">
    <property type="entry name" value="HPP"/>
</dbReference>
<organism evidence="4 5">
    <name type="scientific">Nitzschia inconspicua</name>
    <dbReference type="NCBI Taxonomy" id="303405"/>
    <lineage>
        <taxon>Eukaryota</taxon>
        <taxon>Sar</taxon>
        <taxon>Stramenopiles</taxon>
        <taxon>Ochrophyta</taxon>
        <taxon>Bacillariophyta</taxon>
        <taxon>Bacillariophyceae</taxon>
        <taxon>Bacillariophycidae</taxon>
        <taxon>Bacillariales</taxon>
        <taxon>Bacillariaceae</taxon>
        <taxon>Nitzschia</taxon>
    </lineage>
</organism>
<proteinExistence type="predicted"/>
<evidence type="ECO:0000256" key="1">
    <source>
        <dbReference type="SAM" id="MobiDB-lite"/>
    </source>
</evidence>
<feature type="region of interest" description="Disordered" evidence="1">
    <location>
        <begin position="663"/>
        <end position="685"/>
    </location>
</feature>
<dbReference type="Pfam" id="PF04982">
    <property type="entry name" value="TM_HPP"/>
    <property type="match status" value="1"/>
</dbReference>
<keyword evidence="5" id="KW-1185">Reference proteome</keyword>
<evidence type="ECO:0000313" key="4">
    <source>
        <dbReference type="EMBL" id="KAG7362207.1"/>
    </source>
</evidence>
<dbReference type="OrthoDB" id="48476at2759"/>
<accession>A0A9K3LHK1</accession>
<dbReference type="EMBL" id="JAGRRH010000012">
    <property type="protein sequence ID" value="KAG7362207.1"/>
    <property type="molecule type" value="Genomic_DNA"/>
</dbReference>
<dbReference type="InterPro" id="IPR058581">
    <property type="entry name" value="TM_HPP"/>
</dbReference>
<feature type="transmembrane region" description="Helical" evidence="2">
    <location>
        <begin position="437"/>
        <end position="457"/>
    </location>
</feature>
<sequence length="836" mass="92689">MKSSSIEGTLITNPQENSHDDIPVYDYDTDFFQRIVADAGRWAYGVVFVEVWVMNEDRTQLERPPGGYWVDPVARDYGQGKNSKFQRLIDPTREDYFPPTPQAPGVGIPGALWSQAARGNVAAESSSIRNSTIFGGGNTSRQGHSWNGALFPFETVIGGTNFGGRATEKKIKDDLEVGVSRWKKSWRRGGLDTNLSDAHQTGAGSFQPRHDLLPSEIRWRRISELANDPDQPFNPRIQYLEFECDLGYAAGVPFLIGPTEGIVIYMARKAVNIEKLTNFVNEEYLTHSALLIGSAYALRRPRLAAEQERRLESQQTMQRVRLRMKELNSLNRNIDSFVAEESMRKRKQTTLEVNENDTLGNDTHGQIFCPWIGKAIHLAVVKLRSCYRKFFGAQIAPPPPFTWEQTAFSLFGSLITLSVMVSIDFFLVTNYGSDFEIVWGPVGALMTLIFSLTSAPASQPRNILLGQTLCLFIGYGFGRTAMDGRIKACLSTSISVALMARLGITHPPAGSSALILSSGTYSLTQIGITLMANAIAIFLGALCNNVSDKRQYPTSWHITSTFSSVNGVTLKTPREPSTTISMERNSRNFSGNMKRSPNMLASYAVNTIVEPDLDHQIRLAHEQLRPSQRPSDGLSEQRQRPVFRLIASAFSTDAVAMESLRRKETLESRGDEPGSLTQKNRRKSEETIDLTTVLAQARNPFFLVEDETSVPNQFVNGTSDSRFEGSLFPPVVVDDPSIGNRTIELSEVIEAAKASHASLCGSHSDATNHSNVGLERLCSDDKQGPPRNEIRVENDVTCESVEVDKPFTPSAMMNETNDIITRETLSDDNDPIVIHA</sequence>
<feature type="compositionally biased region" description="Basic and acidic residues" evidence="1">
    <location>
        <begin position="663"/>
        <end position="672"/>
    </location>
</feature>
<dbReference type="PANTHER" id="PTHR33741">
    <property type="entry name" value="TRANSMEMBRANE PROTEIN DDB_G0269096-RELATED"/>
    <property type="match status" value="1"/>
</dbReference>
<feature type="transmembrane region" description="Helical" evidence="2">
    <location>
        <begin position="488"/>
        <end position="504"/>
    </location>
</feature>
<protein>
    <submittedName>
        <fullName evidence="4">HPP family protein</fullName>
    </submittedName>
</protein>
<evidence type="ECO:0000259" key="3">
    <source>
        <dbReference type="Pfam" id="PF04982"/>
    </source>
</evidence>
<feature type="transmembrane region" description="Helical" evidence="2">
    <location>
        <begin position="407"/>
        <end position="428"/>
    </location>
</feature>
<feature type="domain" description="HPP transmembrane region" evidence="3">
    <location>
        <begin position="399"/>
        <end position="553"/>
    </location>
</feature>
<dbReference type="PANTHER" id="PTHR33741:SF5">
    <property type="entry name" value="TRANSMEMBRANE PROTEIN DDB_G0269096-RELATED"/>
    <property type="match status" value="1"/>
</dbReference>
<reference evidence="4" key="2">
    <citation type="submission" date="2021-04" db="EMBL/GenBank/DDBJ databases">
        <authorList>
            <person name="Podell S."/>
        </authorList>
    </citation>
    <scope>NUCLEOTIDE SEQUENCE</scope>
    <source>
        <strain evidence="4">Hildebrandi</strain>
    </source>
</reference>
<comment type="caution">
    <text evidence="4">The sequence shown here is derived from an EMBL/GenBank/DDBJ whole genome shotgun (WGS) entry which is preliminary data.</text>
</comment>
<reference evidence="4" key="1">
    <citation type="journal article" date="2021" name="Sci. Rep.">
        <title>Diploid genomic architecture of Nitzschia inconspicua, an elite biomass production diatom.</title>
        <authorList>
            <person name="Oliver A."/>
            <person name="Podell S."/>
            <person name="Pinowska A."/>
            <person name="Traller J.C."/>
            <person name="Smith S.R."/>
            <person name="McClure R."/>
            <person name="Beliaev A."/>
            <person name="Bohutskyi P."/>
            <person name="Hill E.A."/>
            <person name="Rabines A."/>
            <person name="Zheng H."/>
            <person name="Allen L.Z."/>
            <person name="Kuo A."/>
            <person name="Grigoriev I.V."/>
            <person name="Allen A.E."/>
            <person name="Hazlebeck D."/>
            <person name="Allen E.E."/>
        </authorList>
    </citation>
    <scope>NUCLEOTIDE SEQUENCE</scope>
    <source>
        <strain evidence="4">Hildebrandi</strain>
    </source>
</reference>
<keyword evidence="2" id="KW-1133">Transmembrane helix</keyword>